<dbReference type="GO" id="GO:0043709">
    <property type="term" value="P:cell adhesion involved in single-species biofilm formation"/>
    <property type="evidence" value="ECO:0007669"/>
    <property type="project" value="TreeGrafter"/>
</dbReference>
<dbReference type="InterPro" id="IPR029787">
    <property type="entry name" value="Nucleotide_cyclase"/>
</dbReference>
<dbReference type="Pfam" id="PF00990">
    <property type="entry name" value="GGDEF"/>
    <property type="match status" value="2"/>
</dbReference>
<dbReference type="GO" id="GO:1902201">
    <property type="term" value="P:negative regulation of bacterial-type flagellum-dependent cell motility"/>
    <property type="evidence" value="ECO:0007669"/>
    <property type="project" value="TreeGrafter"/>
</dbReference>
<protein>
    <submittedName>
        <fullName evidence="2">AAA-like domain-containing protein</fullName>
    </submittedName>
</protein>
<gene>
    <name evidence="2" type="ORF">IQ276_20985</name>
</gene>
<dbReference type="InterPro" id="IPR058651">
    <property type="entry name" value="HTH_VMAP-M9"/>
</dbReference>
<proteinExistence type="predicted"/>
<evidence type="ECO:0000259" key="1">
    <source>
        <dbReference type="PROSITE" id="PS50887"/>
    </source>
</evidence>
<organism evidence="2 3">
    <name type="scientific">Desmonostoc muscorum LEGE 12446</name>
    <dbReference type="NCBI Taxonomy" id="1828758"/>
    <lineage>
        <taxon>Bacteria</taxon>
        <taxon>Bacillati</taxon>
        <taxon>Cyanobacteriota</taxon>
        <taxon>Cyanophyceae</taxon>
        <taxon>Nostocales</taxon>
        <taxon>Nostocaceae</taxon>
        <taxon>Desmonostoc</taxon>
    </lineage>
</organism>
<dbReference type="Pfam" id="PF26355">
    <property type="entry name" value="HTH_VMAP-M9"/>
    <property type="match status" value="1"/>
</dbReference>
<dbReference type="RefSeq" id="WP_193919448.1">
    <property type="nucleotide sequence ID" value="NZ_JADEXS020000001.1"/>
</dbReference>
<keyword evidence="3" id="KW-1185">Reference proteome</keyword>
<dbReference type="NCBIfam" id="TIGR00254">
    <property type="entry name" value="GGDEF"/>
    <property type="match status" value="2"/>
</dbReference>
<dbReference type="Pfam" id="PF14516">
    <property type="entry name" value="AAA_35"/>
    <property type="match status" value="1"/>
</dbReference>
<evidence type="ECO:0000313" key="3">
    <source>
        <dbReference type="Proteomes" id="UP000622533"/>
    </source>
</evidence>
<dbReference type="InterPro" id="IPR000160">
    <property type="entry name" value="GGDEF_dom"/>
</dbReference>
<dbReference type="InterPro" id="IPR027417">
    <property type="entry name" value="P-loop_NTPase"/>
</dbReference>
<dbReference type="PANTHER" id="PTHR45138:SF9">
    <property type="entry name" value="DIGUANYLATE CYCLASE DGCM-RELATED"/>
    <property type="match status" value="1"/>
</dbReference>
<comment type="caution">
    <text evidence="2">The sequence shown here is derived from an EMBL/GenBank/DDBJ whole genome shotgun (WGS) entry which is preliminary data.</text>
</comment>
<dbReference type="InterPro" id="IPR043128">
    <property type="entry name" value="Rev_trsase/Diguanyl_cyclase"/>
</dbReference>
<dbReference type="SUPFAM" id="SSF55073">
    <property type="entry name" value="Nucleotide cyclase"/>
    <property type="match status" value="2"/>
</dbReference>
<feature type="domain" description="GGDEF" evidence="1">
    <location>
        <begin position="495"/>
        <end position="667"/>
    </location>
</feature>
<dbReference type="Proteomes" id="UP000622533">
    <property type="component" value="Unassembled WGS sequence"/>
</dbReference>
<dbReference type="GO" id="GO:0005886">
    <property type="term" value="C:plasma membrane"/>
    <property type="evidence" value="ECO:0007669"/>
    <property type="project" value="TreeGrafter"/>
</dbReference>
<reference evidence="2" key="1">
    <citation type="submission" date="2020-10" db="EMBL/GenBank/DDBJ databases">
        <authorList>
            <person name="Castelo-Branco R."/>
            <person name="Eusebio N."/>
            <person name="Adriana R."/>
            <person name="Vieira A."/>
            <person name="Brugerolle De Fraissinette N."/>
            <person name="Rezende De Castro R."/>
            <person name="Schneider M.P."/>
            <person name="Vasconcelos V."/>
            <person name="Leao P.N."/>
        </authorList>
    </citation>
    <scope>NUCLEOTIDE SEQUENCE</scope>
    <source>
        <strain evidence="2">LEGE 12446</strain>
    </source>
</reference>
<dbReference type="Gene3D" id="3.30.70.270">
    <property type="match status" value="1"/>
</dbReference>
<dbReference type="PANTHER" id="PTHR45138">
    <property type="entry name" value="REGULATORY COMPONENTS OF SENSORY TRANSDUCTION SYSTEM"/>
    <property type="match status" value="1"/>
</dbReference>
<evidence type="ECO:0000313" key="2">
    <source>
        <dbReference type="EMBL" id="MBE9024808.1"/>
    </source>
</evidence>
<dbReference type="CDD" id="cd01949">
    <property type="entry name" value="GGDEF"/>
    <property type="match status" value="1"/>
</dbReference>
<name>A0A8J7ADI3_DESMC</name>
<dbReference type="SUPFAM" id="SSF52540">
    <property type="entry name" value="P-loop containing nucleoside triphosphate hydrolases"/>
    <property type="match status" value="1"/>
</dbReference>
<dbReference type="AlphaFoldDB" id="A0A8J7ADI3"/>
<dbReference type="Gene3D" id="3.40.50.300">
    <property type="entry name" value="P-loop containing nucleotide triphosphate hydrolases"/>
    <property type="match status" value="1"/>
</dbReference>
<sequence>MTIDEVVLLLKASQATGLTTLQEIVLRSSWEGKTYTNIAVEADYAEDRIKKVAVDLWQILSDFYKEPINESNLRQTLENHRLGKAHQQLLREFYQAAAAMSLEFPSGPVSLNSRFYISRPPIEELAYAEMAQPGSVICIKAPKKMGKSSLVLRLLARAKKQGFRTVSLDFQQADKTVFANLDKFLRWFCANVSRELQLEPKLNDYWDEDMGSKISCSIYFQKYLLSALETSLVLVLNEADWVFEYQEIAGELLTLVRSWHEQAKAGEIWQKLRLVLVYSTEIFVPIKLTQSAFNIGLPIKLPAFTKEQVQDLAQRHGLDWTDGKDADSLMAMVGGHPYLLRLALYHLVGKGGLQGNLAQLLQQAPTESGIYHEYLKQYILVLKDEPQLADALYQVIHATNYVKLEPILADKLQGMGLINLQGDRCTPTCELYRLYFIEHLKNNQELNNNHVERLKQENQKLLILSSLDELTQLVNRRYFQTYLQIEWQSCVRQRTPISLILCDIDYFKIYNKNYGIAAGDKCLQEIANTICNCVKCSLGNSTFSYANRSMAYPTTNYFANLPKGDFRDENSEVLVARYGGEEFAIVAKIDVAAAMYVAEYIREQVKALAIQCEYPSIGGLPAAVLTVSLGVASIIPKVETEPANLVNAAEKALNQAKRQGRDRVVLG</sequence>
<dbReference type="EMBL" id="JADEXS010000318">
    <property type="protein sequence ID" value="MBE9024808.1"/>
    <property type="molecule type" value="Genomic_DNA"/>
</dbReference>
<dbReference type="InterPro" id="IPR050469">
    <property type="entry name" value="Diguanylate_Cyclase"/>
</dbReference>
<dbReference type="PROSITE" id="PS50887">
    <property type="entry name" value="GGDEF"/>
    <property type="match status" value="1"/>
</dbReference>
<accession>A0A8J7ADI3</accession>
<dbReference type="GO" id="GO:0052621">
    <property type="term" value="F:diguanylate cyclase activity"/>
    <property type="evidence" value="ECO:0007669"/>
    <property type="project" value="TreeGrafter"/>
</dbReference>
<dbReference type="SMART" id="SM00267">
    <property type="entry name" value="GGDEF"/>
    <property type="match status" value="1"/>
</dbReference>